<dbReference type="Proteomes" id="UP001241758">
    <property type="component" value="Unassembled WGS sequence"/>
</dbReference>
<evidence type="ECO:0000313" key="2">
    <source>
        <dbReference type="Proteomes" id="UP001241758"/>
    </source>
</evidence>
<dbReference type="EMBL" id="JASCTH010000046">
    <property type="protein sequence ID" value="MDI6105503.1"/>
    <property type="molecule type" value="Genomic_DNA"/>
</dbReference>
<accession>A0ABT6X0I5</accession>
<evidence type="ECO:0000313" key="1">
    <source>
        <dbReference type="EMBL" id="MDI6105503.1"/>
    </source>
</evidence>
<proteinExistence type="predicted"/>
<reference evidence="1 2" key="1">
    <citation type="submission" date="2023-05" db="EMBL/GenBank/DDBJ databases">
        <title>Actinoplanes sp. NEAU-A12 genome sequencing.</title>
        <authorList>
            <person name="Wang Z.-S."/>
        </authorList>
    </citation>
    <scope>NUCLEOTIDE SEQUENCE [LARGE SCALE GENOMIC DNA]</scope>
    <source>
        <strain evidence="1 2">NEAU-A12</strain>
    </source>
</reference>
<protein>
    <submittedName>
        <fullName evidence="1">Uncharacterized protein</fullName>
    </submittedName>
</protein>
<keyword evidence="2" id="KW-1185">Reference proteome</keyword>
<comment type="caution">
    <text evidence="1">The sequence shown here is derived from an EMBL/GenBank/DDBJ whole genome shotgun (WGS) entry which is preliminary data.</text>
</comment>
<organism evidence="1 2">
    <name type="scientific">Actinoplanes sandaracinus</name>
    <dbReference type="NCBI Taxonomy" id="3045177"/>
    <lineage>
        <taxon>Bacteria</taxon>
        <taxon>Bacillati</taxon>
        <taxon>Actinomycetota</taxon>
        <taxon>Actinomycetes</taxon>
        <taxon>Micromonosporales</taxon>
        <taxon>Micromonosporaceae</taxon>
        <taxon>Actinoplanes</taxon>
    </lineage>
</organism>
<dbReference type="PROSITE" id="PS51257">
    <property type="entry name" value="PROKAR_LIPOPROTEIN"/>
    <property type="match status" value="1"/>
</dbReference>
<gene>
    <name evidence="1" type="ORF">QLQ12_43670</name>
</gene>
<name>A0ABT6X0I5_9ACTN</name>
<dbReference type="RefSeq" id="WP_282766970.1">
    <property type="nucleotide sequence ID" value="NZ_JASCTH010000046.1"/>
</dbReference>
<sequence length="515" mass="55232">MRKELRAGDVAVAPLPGGGFGACQVSGITDEAVTVHALDWFSPEPPDLDDLRDAGPVPLAYRGLVDRLAQISVFRSNSPMPPDFDWIGNLPVPPGVPDHVNAYSGWASPFGDMARQRHWDERVPAETKAAFRAARESESVTADLGAGPVTLPTSTSSLHLTSGTIPVPATGPVDWTILDLLPRCAQVLWAGPDRGLTEALTRHPLVTDLHWSDAPPVVDLRATEVRSLRVAGDSLREIRLPSAAHRLSLGAARERVTVRAADDGRWLDLELYQVTPSTRAPSGLTQVRSVSLTGDGVLSAATLAGFAAAHTLELRWTAPPGRLDDPSLLLHVPSLQLVEMFEAYGVDADITSSLPALRHLSIYGLRGSVARELRARLRRTDVELSLRGAKTDSWLAANLDNPFRDWADDDTRAGAAACKAYATALRAIDKLAAAAPAAVAPASAADAAAAADAVVSGAEAILRELIDKLHAIDEKYEFIDTIRREEAGDAFAELAARARVPSDLAADWFDEWRDF</sequence>